<name>A0ABQ3PNF2_9ACTN</name>
<evidence type="ECO:0000256" key="1">
    <source>
        <dbReference type="SAM" id="MobiDB-lite"/>
    </source>
</evidence>
<dbReference type="RefSeq" id="WP_190223097.1">
    <property type="nucleotide sequence ID" value="NZ_BNBS01000026.1"/>
</dbReference>
<gene>
    <name evidence="2" type="ORF">Shyd_78950</name>
</gene>
<dbReference type="EMBL" id="BNDW01000102">
    <property type="protein sequence ID" value="GHI26524.1"/>
    <property type="molecule type" value="Genomic_DNA"/>
</dbReference>
<sequence length="127" mass="13103">MLRDALPRPPSGRATEHVPRAELTAGARFRVGPDGRTRPGRCPGREHGRVRRGRGGPGKGTSPGRLDAGVDLVAERGRGALTMDAVAAWAGDGEPAHLPTLPRTPSLGATAGRAARLPGILLSALRG</sequence>
<accession>A0ABQ3PNF2</accession>
<protein>
    <submittedName>
        <fullName evidence="2">Uncharacterized protein</fullName>
    </submittedName>
</protein>
<comment type="caution">
    <text evidence="2">The sequence shown here is derived from an EMBL/GenBank/DDBJ whole genome shotgun (WGS) entry which is preliminary data.</text>
</comment>
<feature type="compositionally biased region" description="Basic and acidic residues" evidence="1">
    <location>
        <begin position="31"/>
        <end position="47"/>
    </location>
</feature>
<organism evidence="2 3">
    <name type="scientific">Streptomyces hydrogenans</name>
    <dbReference type="NCBI Taxonomy" id="1873719"/>
    <lineage>
        <taxon>Bacteria</taxon>
        <taxon>Bacillati</taxon>
        <taxon>Actinomycetota</taxon>
        <taxon>Actinomycetes</taxon>
        <taxon>Kitasatosporales</taxon>
        <taxon>Streptomycetaceae</taxon>
        <taxon>Streptomyces</taxon>
    </lineage>
</organism>
<evidence type="ECO:0000313" key="2">
    <source>
        <dbReference type="EMBL" id="GHI26524.1"/>
    </source>
</evidence>
<dbReference type="Proteomes" id="UP001052739">
    <property type="component" value="Unassembled WGS sequence"/>
</dbReference>
<proteinExistence type="predicted"/>
<reference evidence="2" key="1">
    <citation type="submission" date="2024-05" db="EMBL/GenBank/DDBJ databases">
        <title>Whole genome shotgun sequence of Streptomyces hydrogenans NBRC 13475.</title>
        <authorList>
            <person name="Komaki H."/>
            <person name="Tamura T."/>
        </authorList>
    </citation>
    <scope>NUCLEOTIDE SEQUENCE</scope>
    <source>
        <strain evidence="2">NBRC 13475</strain>
    </source>
</reference>
<feature type="region of interest" description="Disordered" evidence="1">
    <location>
        <begin position="1"/>
        <end position="67"/>
    </location>
</feature>
<keyword evidence="3" id="KW-1185">Reference proteome</keyword>
<evidence type="ECO:0000313" key="3">
    <source>
        <dbReference type="Proteomes" id="UP001052739"/>
    </source>
</evidence>